<comment type="pathway">
    <text evidence="2">Secondary metabolite biosynthesis.</text>
</comment>
<evidence type="ECO:0000256" key="3">
    <source>
        <dbReference type="ARBA" id="ARBA00010617"/>
    </source>
</evidence>
<dbReference type="PANTHER" id="PTHR46300:SF1">
    <property type="entry name" value="P450, PUTATIVE (EUROFUNG)-RELATED"/>
    <property type="match status" value="1"/>
</dbReference>
<dbReference type="CDD" id="cd11065">
    <property type="entry name" value="CYP64-like"/>
    <property type="match status" value="1"/>
</dbReference>
<dbReference type="GO" id="GO:0004497">
    <property type="term" value="F:monooxygenase activity"/>
    <property type="evidence" value="ECO:0007669"/>
    <property type="project" value="UniProtKB-KW"/>
</dbReference>
<comment type="caution">
    <text evidence="11">The sequence shown here is derived from an EMBL/GenBank/DDBJ whole genome shotgun (WGS) entry which is preliminary data.</text>
</comment>
<evidence type="ECO:0000256" key="9">
    <source>
        <dbReference type="PIRSR" id="PIRSR602401-1"/>
    </source>
</evidence>
<dbReference type="PROSITE" id="PS00086">
    <property type="entry name" value="CYTOCHROME_P450"/>
    <property type="match status" value="1"/>
</dbReference>
<evidence type="ECO:0000256" key="2">
    <source>
        <dbReference type="ARBA" id="ARBA00005179"/>
    </source>
</evidence>
<evidence type="ECO:0000256" key="7">
    <source>
        <dbReference type="ARBA" id="ARBA00023004"/>
    </source>
</evidence>
<dbReference type="InterPro" id="IPR050364">
    <property type="entry name" value="Cytochrome_P450_fung"/>
</dbReference>
<protein>
    <submittedName>
        <fullName evidence="11">Cytochrome P450</fullName>
    </submittedName>
</protein>
<name>A0AA39JA16_9AGAR</name>
<evidence type="ECO:0000256" key="5">
    <source>
        <dbReference type="ARBA" id="ARBA00022723"/>
    </source>
</evidence>
<keyword evidence="7 9" id="KW-0408">Iron</keyword>
<feature type="binding site" description="axial binding residue" evidence="9">
    <location>
        <position position="425"/>
    </location>
    <ligand>
        <name>heme</name>
        <dbReference type="ChEBI" id="CHEBI:30413"/>
    </ligand>
    <ligandPart>
        <name>Fe</name>
        <dbReference type="ChEBI" id="CHEBI:18248"/>
    </ligandPart>
</feature>
<evidence type="ECO:0000256" key="4">
    <source>
        <dbReference type="ARBA" id="ARBA00022617"/>
    </source>
</evidence>
<evidence type="ECO:0000256" key="8">
    <source>
        <dbReference type="ARBA" id="ARBA00023033"/>
    </source>
</evidence>
<evidence type="ECO:0000256" key="10">
    <source>
        <dbReference type="RuleBase" id="RU000461"/>
    </source>
</evidence>
<keyword evidence="12" id="KW-1185">Reference proteome</keyword>
<dbReference type="PRINTS" id="PR00463">
    <property type="entry name" value="EP450I"/>
</dbReference>
<dbReference type="InterPro" id="IPR036396">
    <property type="entry name" value="Cyt_P450_sf"/>
</dbReference>
<comment type="similarity">
    <text evidence="3 10">Belongs to the cytochrome P450 family.</text>
</comment>
<dbReference type="GO" id="GO:0016705">
    <property type="term" value="F:oxidoreductase activity, acting on paired donors, with incorporation or reduction of molecular oxygen"/>
    <property type="evidence" value="ECO:0007669"/>
    <property type="project" value="InterPro"/>
</dbReference>
<sequence length="495" mass="55462">MSIIVLLLALCAATLVYFTTVVSRKRSRLPLPPGPEGNWDFGRSTTSFASFQELETLFQEYGPVVTLKSGSQTVVVIGRQQAAMDIMEKEGASLADRPKWVAASEMVSGGMRILLLNSGKRFRKLRKALHTHLQAKAVVDYEPLQMRYAKNVILDLIEDPDSHACHARRYAGSLILALTYGRTAPGRSDDPEIIAVARSLQRVGLAVRPGEYKVDEYPFLRYLPFYRKELRKWHAEELALFRSQMDTVVNNINTVQPCFAKYLIEHQAELELNHDELVYLAGTMFGAGSATTASAISLVIMAAACFPGAQRAVQQQIDEIIGSNRAPNFEDCAALPRVKAFILETYRWRPVGGSGFSHRATRDVFWKDYCIPKGTVVTGNHWSICRDPTLFEDPDNFNPDRWLDDLGRIKDDIPFFNFGFGRRVCPGQHVADKSLFINTALILWAFNITQMASEPIDPNGFVNAGVSITPQPFKAHFNKRVEGIDRLLEGYGTPR</sequence>
<dbReference type="PRINTS" id="PR00385">
    <property type="entry name" value="P450"/>
</dbReference>
<dbReference type="InterPro" id="IPR002401">
    <property type="entry name" value="Cyt_P450_E_grp-I"/>
</dbReference>
<accession>A0AA39JA16</accession>
<organism evidence="11 12">
    <name type="scientific">Armillaria borealis</name>
    <dbReference type="NCBI Taxonomy" id="47425"/>
    <lineage>
        <taxon>Eukaryota</taxon>
        <taxon>Fungi</taxon>
        <taxon>Dikarya</taxon>
        <taxon>Basidiomycota</taxon>
        <taxon>Agaricomycotina</taxon>
        <taxon>Agaricomycetes</taxon>
        <taxon>Agaricomycetidae</taxon>
        <taxon>Agaricales</taxon>
        <taxon>Marasmiineae</taxon>
        <taxon>Physalacriaceae</taxon>
        <taxon>Armillaria</taxon>
    </lineage>
</organism>
<dbReference type="AlphaFoldDB" id="A0AA39JA16"/>
<evidence type="ECO:0000313" key="12">
    <source>
        <dbReference type="Proteomes" id="UP001175226"/>
    </source>
</evidence>
<dbReference type="EMBL" id="JAUEPT010000043">
    <property type="protein sequence ID" value="KAK0438449.1"/>
    <property type="molecule type" value="Genomic_DNA"/>
</dbReference>
<keyword evidence="4 9" id="KW-0349">Heme</keyword>
<dbReference type="GO" id="GO:0020037">
    <property type="term" value="F:heme binding"/>
    <property type="evidence" value="ECO:0007669"/>
    <property type="project" value="InterPro"/>
</dbReference>
<dbReference type="GO" id="GO:0005506">
    <property type="term" value="F:iron ion binding"/>
    <property type="evidence" value="ECO:0007669"/>
    <property type="project" value="InterPro"/>
</dbReference>
<gene>
    <name evidence="11" type="ORF">EV421DRAFT_965964</name>
</gene>
<dbReference type="PANTHER" id="PTHR46300">
    <property type="entry name" value="P450, PUTATIVE (EUROFUNG)-RELATED-RELATED"/>
    <property type="match status" value="1"/>
</dbReference>
<dbReference type="InterPro" id="IPR017972">
    <property type="entry name" value="Cyt_P450_CS"/>
</dbReference>
<evidence type="ECO:0000256" key="6">
    <source>
        <dbReference type="ARBA" id="ARBA00023002"/>
    </source>
</evidence>
<dbReference type="SUPFAM" id="SSF48264">
    <property type="entry name" value="Cytochrome P450"/>
    <property type="match status" value="1"/>
</dbReference>
<dbReference type="Proteomes" id="UP001175226">
    <property type="component" value="Unassembled WGS sequence"/>
</dbReference>
<evidence type="ECO:0000256" key="1">
    <source>
        <dbReference type="ARBA" id="ARBA00001971"/>
    </source>
</evidence>
<reference evidence="11" key="1">
    <citation type="submission" date="2023-06" db="EMBL/GenBank/DDBJ databases">
        <authorList>
            <consortium name="Lawrence Berkeley National Laboratory"/>
            <person name="Ahrendt S."/>
            <person name="Sahu N."/>
            <person name="Indic B."/>
            <person name="Wong-Bajracharya J."/>
            <person name="Merenyi Z."/>
            <person name="Ke H.-M."/>
            <person name="Monk M."/>
            <person name="Kocsube S."/>
            <person name="Drula E."/>
            <person name="Lipzen A."/>
            <person name="Balint B."/>
            <person name="Henrissat B."/>
            <person name="Andreopoulos B."/>
            <person name="Martin F.M."/>
            <person name="Harder C.B."/>
            <person name="Rigling D."/>
            <person name="Ford K.L."/>
            <person name="Foster G.D."/>
            <person name="Pangilinan J."/>
            <person name="Papanicolaou A."/>
            <person name="Barry K."/>
            <person name="LaButti K."/>
            <person name="Viragh M."/>
            <person name="Koriabine M."/>
            <person name="Yan M."/>
            <person name="Riley R."/>
            <person name="Champramary S."/>
            <person name="Plett K.L."/>
            <person name="Tsai I.J."/>
            <person name="Slot J."/>
            <person name="Sipos G."/>
            <person name="Plett J."/>
            <person name="Nagy L.G."/>
            <person name="Grigoriev I.V."/>
        </authorList>
    </citation>
    <scope>NUCLEOTIDE SEQUENCE</scope>
    <source>
        <strain evidence="11">FPL87.14</strain>
    </source>
</reference>
<keyword evidence="6 10" id="KW-0560">Oxidoreductase</keyword>
<keyword evidence="5 9" id="KW-0479">Metal-binding</keyword>
<proteinExistence type="inferred from homology"/>
<dbReference type="InterPro" id="IPR001128">
    <property type="entry name" value="Cyt_P450"/>
</dbReference>
<dbReference type="Gene3D" id="1.10.630.10">
    <property type="entry name" value="Cytochrome P450"/>
    <property type="match status" value="1"/>
</dbReference>
<keyword evidence="8 10" id="KW-0503">Monooxygenase</keyword>
<dbReference type="Pfam" id="PF00067">
    <property type="entry name" value="p450"/>
    <property type="match status" value="1"/>
</dbReference>
<evidence type="ECO:0000313" key="11">
    <source>
        <dbReference type="EMBL" id="KAK0438449.1"/>
    </source>
</evidence>
<comment type="cofactor">
    <cofactor evidence="1 9">
        <name>heme</name>
        <dbReference type="ChEBI" id="CHEBI:30413"/>
    </cofactor>
</comment>